<comment type="subcellular location">
    <subcellularLocation>
        <location evidence="1">Nucleus</location>
    </subcellularLocation>
</comment>
<keyword evidence="2" id="KW-0479">Metal-binding</keyword>
<organism evidence="10 11">
    <name type="scientific">Trichonephila clavata</name>
    <name type="common">Joro spider</name>
    <name type="synonym">Nephila clavata</name>
    <dbReference type="NCBI Taxonomy" id="2740835"/>
    <lineage>
        <taxon>Eukaryota</taxon>
        <taxon>Metazoa</taxon>
        <taxon>Ecdysozoa</taxon>
        <taxon>Arthropoda</taxon>
        <taxon>Chelicerata</taxon>
        <taxon>Arachnida</taxon>
        <taxon>Araneae</taxon>
        <taxon>Araneomorphae</taxon>
        <taxon>Entelegynae</taxon>
        <taxon>Araneoidea</taxon>
        <taxon>Nephilidae</taxon>
        <taxon>Trichonephila</taxon>
    </lineage>
</organism>
<evidence type="ECO:0000256" key="7">
    <source>
        <dbReference type="ARBA" id="ARBA00023242"/>
    </source>
</evidence>
<dbReference type="Gene3D" id="3.30.160.60">
    <property type="entry name" value="Classic Zinc Finger"/>
    <property type="match status" value="5"/>
</dbReference>
<dbReference type="GO" id="GO:0005634">
    <property type="term" value="C:nucleus"/>
    <property type="evidence" value="ECO:0007669"/>
    <property type="project" value="UniProtKB-SubCell"/>
</dbReference>
<dbReference type="Proteomes" id="UP000887116">
    <property type="component" value="Unassembled WGS sequence"/>
</dbReference>
<evidence type="ECO:0000256" key="3">
    <source>
        <dbReference type="ARBA" id="ARBA00022737"/>
    </source>
</evidence>
<dbReference type="FunFam" id="3.30.160.60:FF:000358">
    <property type="entry name" value="zinc finger protein 24"/>
    <property type="match status" value="1"/>
</dbReference>
<dbReference type="AlphaFoldDB" id="A0A8X6LYS6"/>
<evidence type="ECO:0000256" key="5">
    <source>
        <dbReference type="ARBA" id="ARBA00022833"/>
    </source>
</evidence>
<dbReference type="GO" id="GO:0000978">
    <property type="term" value="F:RNA polymerase II cis-regulatory region sequence-specific DNA binding"/>
    <property type="evidence" value="ECO:0007669"/>
    <property type="project" value="TreeGrafter"/>
</dbReference>
<evidence type="ECO:0000259" key="9">
    <source>
        <dbReference type="PROSITE" id="PS50157"/>
    </source>
</evidence>
<evidence type="ECO:0000256" key="8">
    <source>
        <dbReference type="PROSITE-ProRule" id="PRU00042"/>
    </source>
</evidence>
<dbReference type="GO" id="GO:0006357">
    <property type="term" value="P:regulation of transcription by RNA polymerase II"/>
    <property type="evidence" value="ECO:0007669"/>
    <property type="project" value="TreeGrafter"/>
</dbReference>
<dbReference type="Pfam" id="PF23611">
    <property type="entry name" value="zf-C2H2_16"/>
    <property type="match status" value="1"/>
</dbReference>
<keyword evidence="6" id="KW-0238">DNA-binding</keyword>
<keyword evidence="3" id="KW-0677">Repeat</keyword>
<dbReference type="InterPro" id="IPR036236">
    <property type="entry name" value="Znf_C2H2_sf"/>
</dbReference>
<dbReference type="PANTHER" id="PTHR24390:SF159">
    <property type="entry name" value="GROWTH FACTOR INDEPENDENT 1 TRANSCRIPTIONAL REPRESSOR"/>
    <property type="match status" value="1"/>
</dbReference>
<keyword evidence="11" id="KW-1185">Reference proteome</keyword>
<gene>
    <name evidence="10" type="ORF">TNCT_548421</name>
</gene>
<dbReference type="FunFam" id="3.30.160.60:FF:000446">
    <property type="entry name" value="Zinc finger protein"/>
    <property type="match status" value="1"/>
</dbReference>
<evidence type="ECO:0000313" key="11">
    <source>
        <dbReference type="Proteomes" id="UP000887116"/>
    </source>
</evidence>
<dbReference type="GO" id="GO:0008270">
    <property type="term" value="F:zinc ion binding"/>
    <property type="evidence" value="ECO:0007669"/>
    <property type="project" value="UniProtKB-KW"/>
</dbReference>
<feature type="domain" description="C2H2-type" evidence="9">
    <location>
        <begin position="197"/>
        <end position="224"/>
    </location>
</feature>
<dbReference type="InterPro" id="IPR056438">
    <property type="entry name" value="Znf-C2H2_CTCF"/>
</dbReference>
<dbReference type="GO" id="GO:0003700">
    <property type="term" value="F:DNA-binding transcription factor activity"/>
    <property type="evidence" value="ECO:0007669"/>
    <property type="project" value="TreeGrafter"/>
</dbReference>
<name>A0A8X6LYS6_TRICU</name>
<evidence type="ECO:0000256" key="6">
    <source>
        <dbReference type="ARBA" id="ARBA00023125"/>
    </source>
</evidence>
<dbReference type="OrthoDB" id="6437202at2759"/>
<proteinExistence type="predicted"/>
<feature type="domain" description="C2H2-type" evidence="9">
    <location>
        <begin position="169"/>
        <end position="196"/>
    </location>
</feature>
<evidence type="ECO:0000256" key="4">
    <source>
        <dbReference type="ARBA" id="ARBA00022771"/>
    </source>
</evidence>
<keyword evidence="5" id="KW-0862">Zinc</keyword>
<dbReference type="InterPro" id="IPR013087">
    <property type="entry name" value="Znf_C2H2_type"/>
</dbReference>
<feature type="domain" description="C2H2-type" evidence="9">
    <location>
        <begin position="98"/>
        <end position="125"/>
    </location>
</feature>
<feature type="domain" description="C2H2-type" evidence="9">
    <location>
        <begin position="17"/>
        <end position="44"/>
    </location>
</feature>
<evidence type="ECO:0000313" key="10">
    <source>
        <dbReference type="EMBL" id="GFR26950.1"/>
    </source>
</evidence>
<dbReference type="PROSITE" id="PS00028">
    <property type="entry name" value="ZINC_FINGER_C2H2_1"/>
    <property type="match status" value="1"/>
</dbReference>
<dbReference type="EMBL" id="BMAO01028727">
    <property type="protein sequence ID" value="GFR26950.1"/>
    <property type="molecule type" value="Genomic_DNA"/>
</dbReference>
<dbReference type="SUPFAM" id="SSF57667">
    <property type="entry name" value="beta-beta-alpha zinc fingers"/>
    <property type="match status" value="3"/>
</dbReference>
<sequence>MGHVENVEISVKNILRHECPFCNYSTVYSTALKRHVRTHTGERPFICGICRKDTVNLGQVYQAYLPDRSKNTTTSKNTRGSPGYSKYKNIAKVGRSVQFCPYCDYSTVHSTVLKRHIIKHTGERPFACEICGIISSFMWQSKSISKQTASKNQTSFDTNVIKQTGLNLFSCNHCSYATHHKGHFNIHMRVHTGERPFKCNMCGKAFAQKIGLRRHLLSHQNTYV</sequence>
<dbReference type="SMART" id="SM00355">
    <property type="entry name" value="ZnF_C2H2"/>
    <property type="match status" value="4"/>
</dbReference>
<evidence type="ECO:0000256" key="2">
    <source>
        <dbReference type="ARBA" id="ARBA00022723"/>
    </source>
</evidence>
<dbReference type="PANTHER" id="PTHR24390">
    <property type="entry name" value="ZINC FINGER PROTEIN"/>
    <property type="match status" value="1"/>
</dbReference>
<accession>A0A8X6LYS6</accession>
<evidence type="ECO:0000256" key="1">
    <source>
        <dbReference type="ARBA" id="ARBA00004123"/>
    </source>
</evidence>
<protein>
    <recommendedName>
        <fullName evidence="9">C2H2-type domain-containing protein</fullName>
    </recommendedName>
</protein>
<dbReference type="Pfam" id="PF00096">
    <property type="entry name" value="zf-C2H2"/>
    <property type="match status" value="1"/>
</dbReference>
<dbReference type="PROSITE" id="PS50157">
    <property type="entry name" value="ZINC_FINGER_C2H2_2"/>
    <property type="match status" value="4"/>
</dbReference>
<keyword evidence="4 8" id="KW-0863">Zinc-finger</keyword>
<reference evidence="10" key="1">
    <citation type="submission" date="2020-07" db="EMBL/GenBank/DDBJ databases">
        <title>Multicomponent nature underlies the extraordinary mechanical properties of spider dragline silk.</title>
        <authorList>
            <person name="Kono N."/>
            <person name="Nakamura H."/>
            <person name="Mori M."/>
            <person name="Yoshida Y."/>
            <person name="Ohtoshi R."/>
            <person name="Malay A.D."/>
            <person name="Moran D.A.P."/>
            <person name="Tomita M."/>
            <person name="Numata K."/>
            <person name="Arakawa K."/>
        </authorList>
    </citation>
    <scope>NUCLEOTIDE SEQUENCE</scope>
</reference>
<comment type="caution">
    <text evidence="10">The sequence shown here is derived from an EMBL/GenBank/DDBJ whole genome shotgun (WGS) entry which is preliminary data.</text>
</comment>
<keyword evidence="7" id="KW-0539">Nucleus</keyword>